<protein>
    <submittedName>
        <fullName evidence="2">Uncharacterized protein</fullName>
    </submittedName>
</protein>
<accession>A0ABT8EKW2</accession>
<name>A0ABT8EKW2_9BURK</name>
<evidence type="ECO:0000313" key="3">
    <source>
        <dbReference type="Proteomes" id="UP001168613"/>
    </source>
</evidence>
<dbReference type="RefSeq" id="WP_266123060.1">
    <property type="nucleotide sequence ID" value="NZ_JAJHNU010000003.1"/>
</dbReference>
<dbReference type="Proteomes" id="UP001168613">
    <property type="component" value="Unassembled WGS sequence"/>
</dbReference>
<evidence type="ECO:0000313" key="2">
    <source>
        <dbReference type="EMBL" id="MDN4121933.1"/>
    </source>
</evidence>
<evidence type="ECO:0000256" key="1">
    <source>
        <dbReference type="SAM" id="MobiDB-lite"/>
    </source>
</evidence>
<dbReference type="EMBL" id="JAJHNU010000003">
    <property type="protein sequence ID" value="MDN4121933.1"/>
    <property type="molecule type" value="Genomic_DNA"/>
</dbReference>
<feature type="compositionally biased region" description="Basic residues" evidence="1">
    <location>
        <begin position="57"/>
        <end position="66"/>
    </location>
</feature>
<reference evidence="2" key="1">
    <citation type="submission" date="2021-11" db="EMBL/GenBank/DDBJ databases">
        <title>Draft genome sequence of Alcaligenes endophyticus type strain CCUG 75668T.</title>
        <authorList>
            <person name="Salva-Serra F."/>
            <person name="Duran R.E."/>
            <person name="Seeger M."/>
            <person name="Moore E.R.B."/>
            <person name="Jaen-Luchoro D."/>
        </authorList>
    </citation>
    <scope>NUCLEOTIDE SEQUENCE</scope>
    <source>
        <strain evidence="2">CCUG 75668</strain>
    </source>
</reference>
<keyword evidence="3" id="KW-1185">Reference proteome</keyword>
<proteinExistence type="predicted"/>
<comment type="caution">
    <text evidence="2">The sequence shown here is derived from an EMBL/GenBank/DDBJ whole genome shotgun (WGS) entry which is preliminary data.</text>
</comment>
<sequence length="66" mass="7410">MIDQPIQLFISQDGKAQLEVALNRDTVWLIQGQMATLFDTSTDNTYKKDPLPQTVSGHRRAANPPK</sequence>
<gene>
    <name evidence="2" type="ORF">LMS43_11610</name>
</gene>
<feature type="region of interest" description="Disordered" evidence="1">
    <location>
        <begin position="41"/>
        <end position="66"/>
    </location>
</feature>
<organism evidence="2 3">
    <name type="scientific">Alcaligenes endophyticus</name>
    <dbReference type="NCBI Taxonomy" id="1929088"/>
    <lineage>
        <taxon>Bacteria</taxon>
        <taxon>Pseudomonadati</taxon>
        <taxon>Pseudomonadota</taxon>
        <taxon>Betaproteobacteria</taxon>
        <taxon>Burkholderiales</taxon>
        <taxon>Alcaligenaceae</taxon>
        <taxon>Alcaligenes</taxon>
    </lineage>
</organism>